<keyword evidence="2" id="KW-0732">Signal</keyword>
<feature type="signal peptide" evidence="2">
    <location>
        <begin position="1"/>
        <end position="28"/>
    </location>
</feature>
<dbReference type="AlphaFoldDB" id="A0A8J2XWJ7"/>
<feature type="region of interest" description="Disordered" evidence="1">
    <location>
        <begin position="114"/>
        <end position="141"/>
    </location>
</feature>
<comment type="caution">
    <text evidence="3">The sequence shown here is derived from an EMBL/GenBank/DDBJ whole genome shotgun (WGS) entry which is preliminary data.</text>
</comment>
<evidence type="ECO:0000256" key="2">
    <source>
        <dbReference type="SAM" id="SignalP"/>
    </source>
</evidence>
<reference evidence="3" key="1">
    <citation type="journal article" date="2014" name="Int. J. Syst. Evol. Microbiol.">
        <title>Complete genome sequence of Corynebacterium casei LMG S-19264T (=DSM 44701T), isolated from a smear-ripened cheese.</title>
        <authorList>
            <consortium name="US DOE Joint Genome Institute (JGI-PGF)"/>
            <person name="Walter F."/>
            <person name="Albersmeier A."/>
            <person name="Kalinowski J."/>
            <person name="Ruckert C."/>
        </authorList>
    </citation>
    <scope>NUCLEOTIDE SEQUENCE</scope>
    <source>
        <strain evidence="3">CCM 7086</strain>
    </source>
</reference>
<organism evidence="3 4">
    <name type="scientific">Oxalicibacterium flavum</name>
    <dbReference type="NCBI Taxonomy" id="179467"/>
    <lineage>
        <taxon>Bacteria</taxon>
        <taxon>Pseudomonadati</taxon>
        <taxon>Pseudomonadota</taxon>
        <taxon>Betaproteobacteria</taxon>
        <taxon>Burkholderiales</taxon>
        <taxon>Oxalobacteraceae</taxon>
        <taxon>Oxalicibacterium</taxon>
    </lineage>
</organism>
<dbReference type="Proteomes" id="UP000620266">
    <property type="component" value="Unassembled WGS sequence"/>
</dbReference>
<dbReference type="EMBL" id="BMCG01000001">
    <property type="protein sequence ID" value="GGB95732.1"/>
    <property type="molecule type" value="Genomic_DNA"/>
</dbReference>
<gene>
    <name evidence="3" type="ORF">GCM10007205_01230</name>
</gene>
<feature type="compositionally biased region" description="Basic and acidic residues" evidence="1">
    <location>
        <begin position="129"/>
        <end position="141"/>
    </location>
</feature>
<feature type="chain" id="PRO_5035153321" description="DUF2796 domain-containing protein" evidence="2">
    <location>
        <begin position="29"/>
        <end position="203"/>
    </location>
</feature>
<sequence length="203" mass="22213">MNADFFSPSLRRLSLSMALLFSASFAGAHEQHTHTHGQLTMDVAIDAGTIAIAVESPLDNLLGFEHAPRTAEEKKKVEEARAALKAADALWLPDPAARCTLQTVELHSDILAPAAPSDKGKKAAHRHAHDHDDAHDHGAQDGHADLDASIVFACEKPELAKFIDVKLFERFPNIRTVHAQIASPSGQFKRVLDPKSTRLRWGR</sequence>
<proteinExistence type="predicted"/>
<evidence type="ECO:0008006" key="5">
    <source>
        <dbReference type="Google" id="ProtNLM"/>
    </source>
</evidence>
<evidence type="ECO:0000313" key="4">
    <source>
        <dbReference type="Proteomes" id="UP000620266"/>
    </source>
</evidence>
<reference evidence="3" key="2">
    <citation type="submission" date="2020-09" db="EMBL/GenBank/DDBJ databases">
        <authorList>
            <person name="Sun Q."/>
            <person name="Sedlacek I."/>
        </authorList>
    </citation>
    <scope>NUCLEOTIDE SEQUENCE</scope>
    <source>
        <strain evidence="3">CCM 7086</strain>
    </source>
</reference>
<dbReference type="InterPro" id="IPR021253">
    <property type="entry name" value="ZrgA-like"/>
</dbReference>
<evidence type="ECO:0000313" key="3">
    <source>
        <dbReference type="EMBL" id="GGB95732.1"/>
    </source>
</evidence>
<dbReference type="RefSeq" id="WP_188394243.1">
    <property type="nucleotide sequence ID" value="NZ_BMCG01000001.1"/>
</dbReference>
<name>A0A8J2XWJ7_9BURK</name>
<protein>
    <recommendedName>
        <fullName evidence="5">DUF2796 domain-containing protein</fullName>
    </recommendedName>
</protein>
<accession>A0A8J2XWJ7</accession>
<dbReference type="Pfam" id="PF10986">
    <property type="entry name" value="ZrgA"/>
    <property type="match status" value="1"/>
</dbReference>
<evidence type="ECO:0000256" key="1">
    <source>
        <dbReference type="SAM" id="MobiDB-lite"/>
    </source>
</evidence>
<keyword evidence="4" id="KW-1185">Reference proteome</keyword>